<dbReference type="EMBL" id="WJBH02000296">
    <property type="protein sequence ID" value="KAI9549467.1"/>
    <property type="molecule type" value="Genomic_DNA"/>
</dbReference>
<proteinExistence type="predicted"/>
<gene>
    <name evidence="1" type="ORF">GHT06_001867</name>
</gene>
<dbReference type="AlphaFoldDB" id="A0AAD5PKN2"/>
<sequence length="124" mass="14111">MAAKLEDFNFVGIELSEEYYQIAGKRISAVTREMFDNDDIGYEAMYSGVWMNPTSYGGVRLTEFGDMMLRAMNATHHDFVLPFPAGQFIHLIARTSKIYDDEIATMIGLYGTLNEYLDSLENNN</sequence>
<name>A0AAD5PKN2_9CRUS</name>
<accession>A0AAD5PKN2</accession>
<organism evidence="1 2">
    <name type="scientific">Daphnia sinensis</name>
    <dbReference type="NCBI Taxonomy" id="1820382"/>
    <lineage>
        <taxon>Eukaryota</taxon>
        <taxon>Metazoa</taxon>
        <taxon>Ecdysozoa</taxon>
        <taxon>Arthropoda</taxon>
        <taxon>Crustacea</taxon>
        <taxon>Branchiopoda</taxon>
        <taxon>Diplostraca</taxon>
        <taxon>Cladocera</taxon>
        <taxon>Anomopoda</taxon>
        <taxon>Daphniidae</taxon>
        <taxon>Daphnia</taxon>
        <taxon>Daphnia similis group</taxon>
    </lineage>
</organism>
<protein>
    <submittedName>
        <fullName evidence="1">Uncharacterized protein</fullName>
    </submittedName>
</protein>
<keyword evidence="2" id="KW-1185">Reference proteome</keyword>
<reference evidence="1" key="1">
    <citation type="submission" date="2022-05" db="EMBL/GenBank/DDBJ databases">
        <title>A multi-omics perspective on studying reproductive biology in Daphnia sinensis.</title>
        <authorList>
            <person name="Jia J."/>
        </authorList>
    </citation>
    <scope>NUCLEOTIDE SEQUENCE</scope>
    <source>
        <strain evidence="1">WSL</strain>
    </source>
</reference>
<comment type="caution">
    <text evidence="1">The sequence shown here is derived from an EMBL/GenBank/DDBJ whole genome shotgun (WGS) entry which is preliminary data.</text>
</comment>
<evidence type="ECO:0000313" key="1">
    <source>
        <dbReference type="EMBL" id="KAI9549467.1"/>
    </source>
</evidence>
<evidence type="ECO:0000313" key="2">
    <source>
        <dbReference type="Proteomes" id="UP000820818"/>
    </source>
</evidence>
<dbReference type="Proteomes" id="UP000820818">
    <property type="component" value="Unassembled WGS sequence"/>
</dbReference>